<feature type="domain" description="UDP-N-acetylglucosamine 2-epimerase" evidence="2">
    <location>
        <begin position="257"/>
        <end position="470"/>
    </location>
</feature>
<evidence type="ECO:0000313" key="3">
    <source>
        <dbReference type="EMBL" id="SDY17512.1"/>
    </source>
</evidence>
<dbReference type="Pfam" id="PF02350">
    <property type="entry name" value="Epimerase_2"/>
    <property type="match status" value="1"/>
</dbReference>
<reference evidence="4" key="1">
    <citation type="submission" date="2016-10" db="EMBL/GenBank/DDBJ databases">
        <authorList>
            <person name="Varghese N."/>
            <person name="Submissions S."/>
        </authorList>
    </citation>
    <scope>NUCLEOTIDE SEQUENCE [LARGE SCALE GENOMIC DNA]</scope>
    <source>
        <strain evidence="4">SP</strain>
    </source>
</reference>
<proteinExistence type="inferred from homology"/>
<keyword evidence="4" id="KW-1185">Reference proteome</keyword>
<dbReference type="Proteomes" id="UP000198935">
    <property type="component" value="Unassembled WGS sequence"/>
</dbReference>
<evidence type="ECO:0000313" key="4">
    <source>
        <dbReference type="Proteomes" id="UP000198935"/>
    </source>
</evidence>
<gene>
    <name evidence="3" type="ORF">SAMN05421736_101574</name>
</gene>
<sequence>MQSIYLKHYWNVYAEFVEAFQSLKVSGIPLALTINFHQYLDSSMKEKLAEPEFAAEIAGKIQEEETIQPYFDRFLTEIASGKKQNHPAGIALFLWDELRFPKEALTKLAANPVVLSKRKRRIAGFQGTLHTFQPYTLHDYPETARLVNVATAVFNRNRNHPLLGNSFFQDAFLRQIPEVKQMIHALEHILDVHPVSYVVIGTMEDTLCRIAALVAAKKGIDSICLQHGLIMGEEAFLPVFTTKAGVYGDIDKAWYCRKGVREEQVVITGHPRFDQLFSWKEKGTTKLAPQAKIHPDGTKHHVLIATQPSRPAAAKLWEDIVTQLAKDSSIKILIKPHPWEVANKRLGLYESLANHFSSVTLLRTLKGFSLHELLANVDAVIVRTSTVGLEAMLMGKMVFSIRTTTTDRDYYKYYSHLGPLLQSSPEKLARKVVHALTNGDGRKEAEAYRSRFLEMVYPQEQALDKLAQVISGKNIGGTPHQGDKRG</sequence>
<dbReference type="SUPFAM" id="SSF53756">
    <property type="entry name" value="UDP-Glycosyltransferase/glycogen phosphorylase"/>
    <property type="match status" value="1"/>
</dbReference>
<dbReference type="EMBL" id="FNPI01000001">
    <property type="protein sequence ID" value="SDY17512.1"/>
    <property type="molecule type" value="Genomic_DNA"/>
</dbReference>
<dbReference type="AlphaFoldDB" id="A0A1H3HQ02"/>
<accession>A0A1H3HQ02</accession>
<name>A0A1H3HQ02_9BACI</name>
<evidence type="ECO:0000256" key="1">
    <source>
        <dbReference type="RuleBase" id="RU003513"/>
    </source>
</evidence>
<comment type="similarity">
    <text evidence="1">Belongs to the UDP-N-acetylglucosamine 2-epimerase family.</text>
</comment>
<dbReference type="STRING" id="1503961.SAMN05421736_101574"/>
<dbReference type="InterPro" id="IPR043148">
    <property type="entry name" value="TagF_C"/>
</dbReference>
<keyword evidence="1" id="KW-0413">Isomerase</keyword>
<dbReference type="Gene3D" id="3.40.50.12580">
    <property type="match status" value="1"/>
</dbReference>
<evidence type="ECO:0000259" key="2">
    <source>
        <dbReference type="Pfam" id="PF02350"/>
    </source>
</evidence>
<dbReference type="GO" id="GO:0016853">
    <property type="term" value="F:isomerase activity"/>
    <property type="evidence" value="ECO:0007669"/>
    <property type="project" value="UniProtKB-KW"/>
</dbReference>
<organism evidence="3 4">
    <name type="scientific">Evansella caseinilytica</name>
    <dbReference type="NCBI Taxonomy" id="1503961"/>
    <lineage>
        <taxon>Bacteria</taxon>
        <taxon>Bacillati</taxon>
        <taxon>Bacillota</taxon>
        <taxon>Bacilli</taxon>
        <taxon>Bacillales</taxon>
        <taxon>Bacillaceae</taxon>
        <taxon>Evansella</taxon>
    </lineage>
</organism>
<dbReference type="OrthoDB" id="2622399at2"/>
<protein>
    <submittedName>
        <fullName evidence="3">UDP-N-acetylglucosamine 2-epimerase</fullName>
    </submittedName>
</protein>
<dbReference type="InterPro" id="IPR003331">
    <property type="entry name" value="UDP_GlcNAc_Epimerase_2_dom"/>
</dbReference>